<dbReference type="OrthoDB" id="10253744at2759"/>
<keyword evidence="4" id="KW-1185">Reference proteome</keyword>
<organism evidence="3 4">
    <name type="scientific">Lophium mytilinum</name>
    <dbReference type="NCBI Taxonomy" id="390894"/>
    <lineage>
        <taxon>Eukaryota</taxon>
        <taxon>Fungi</taxon>
        <taxon>Dikarya</taxon>
        <taxon>Ascomycota</taxon>
        <taxon>Pezizomycotina</taxon>
        <taxon>Dothideomycetes</taxon>
        <taxon>Pleosporomycetidae</taxon>
        <taxon>Mytilinidiales</taxon>
        <taxon>Mytilinidiaceae</taxon>
        <taxon>Lophium</taxon>
    </lineage>
</organism>
<evidence type="ECO:0000313" key="3">
    <source>
        <dbReference type="EMBL" id="KAF2491373.1"/>
    </source>
</evidence>
<evidence type="ECO:0000256" key="2">
    <source>
        <dbReference type="ARBA" id="ARBA00040895"/>
    </source>
</evidence>
<reference evidence="3" key="1">
    <citation type="journal article" date="2020" name="Stud. Mycol.">
        <title>101 Dothideomycetes genomes: a test case for predicting lifestyles and emergence of pathogens.</title>
        <authorList>
            <person name="Haridas S."/>
            <person name="Albert R."/>
            <person name="Binder M."/>
            <person name="Bloem J."/>
            <person name="Labutti K."/>
            <person name="Salamov A."/>
            <person name="Andreopoulos B."/>
            <person name="Baker S."/>
            <person name="Barry K."/>
            <person name="Bills G."/>
            <person name="Bluhm B."/>
            <person name="Cannon C."/>
            <person name="Castanera R."/>
            <person name="Culley D."/>
            <person name="Daum C."/>
            <person name="Ezra D."/>
            <person name="Gonzalez J."/>
            <person name="Henrissat B."/>
            <person name="Kuo A."/>
            <person name="Liang C."/>
            <person name="Lipzen A."/>
            <person name="Lutzoni F."/>
            <person name="Magnuson J."/>
            <person name="Mondo S."/>
            <person name="Nolan M."/>
            <person name="Ohm R."/>
            <person name="Pangilinan J."/>
            <person name="Park H.-J."/>
            <person name="Ramirez L."/>
            <person name="Alfaro M."/>
            <person name="Sun H."/>
            <person name="Tritt A."/>
            <person name="Yoshinaga Y."/>
            <person name="Zwiers L.-H."/>
            <person name="Turgeon B."/>
            <person name="Goodwin S."/>
            <person name="Spatafora J."/>
            <person name="Crous P."/>
            <person name="Grigoriev I."/>
        </authorList>
    </citation>
    <scope>NUCLEOTIDE SEQUENCE</scope>
    <source>
        <strain evidence="3">CBS 269.34</strain>
    </source>
</reference>
<dbReference type="CDD" id="cd03062">
    <property type="entry name" value="TRX_Fd_Sucrase"/>
    <property type="match status" value="1"/>
</dbReference>
<gene>
    <name evidence="3" type="ORF">BU16DRAFT_468759</name>
</gene>
<dbReference type="Gene3D" id="3.40.30.10">
    <property type="entry name" value="Glutaredoxin"/>
    <property type="match status" value="1"/>
</dbReference>
<dbReference type="PANTHER" id="PTHR31902">
    <property type="entry name" value="ACTIN PATCHES DISTAL PROTEIN 1"/>
    <property type="match status" value="1"/>
</dbReference>
<dbReference type="SUPFAM" id="SSF52833">
    <property type="entry name" value="Thioredoxin-like"/>
    <property type="match status" value="1"/>
</dbReference>
<comment type="similarity">
    <text evidence="1">Belongs to the AIM32 family.</text>
</comment>
<protein>
    <recommendedName>
        <fullName evidence="2">Altered inheritance of mitochondria protein 32</fullName>
    </recommendedName>
</protein>
<dbReference type="Pfam" id="PF06999">
    <property type="entry name" value="Suc_Fer-like"/>
    <property type="match status" value="1"/>
</dbReference>
<evidence type="ECO:0000313" key="4">
    <source>
        <dbReference type="Proteomes" id="UP000799750"/>
    </source>
</evidence>
<proteinExistence type="inferred from homology"/>
<dbReference type="InterPro" id="IPR009737">
    <property type="entry name" value="Aim32/Apd1-like"/>
</dbReference>
<dbReference type="InterPro" id="IPR036249">
    <property type="entry name" value="Thioredoxin-like_sf"/>
</dbReference>
<dbReference type="AlphaFoldDB" id="A0A6A6QI92"/>
<accession>A0A6A6QI92</accession>
<name>A0A6A6QI92_9PEZI</name>
<dbReference type="PANTHER" id="PTHR31902:SF7">
    <property type="entry name" value="ALTERED INHERITANCE OF MITOCHONDRIA PROTEIN 32"/>
    <property type="match status" value="1"/>
</dbReference>
<evidence type="ECO:0000256" key="1">
    <source>
        <dbReference type="ARBA" id="ARBA00038208"/>
    </source>
</evidence>
<dbReference type="EMBL" id="MU004195">
    <property type="protein sequence ID" value="KAF2491373.1"/>
    <property type="molecule type" value="Genomic_DNA"/>
</dbReference>
<dbReference type="Proteomes" id="UP000799750">
    <property type="component" value="Unassembled WGS sequence"/>
</dbReference>
<sequence>MYLRCWGRVSRPIRASLVFQSRYASSGARSRIHVPPPFPVIESCPSPTCACRAAPENLDIDREEPLNGKMAAYAEQVLVSTGRDDWSSRIEDEDHLAKSLKGFLGRGGKFNDPFHNVLVTNSSFQPSASAPTETTETSVYLLPSFRYIPSISTKPSVVESFVKGFLKPTTLHSAHNVLLETQKEVLTRDPILETQFANVRDVNELLVLICGHGGRDERCGIMGPLLRSEFEEKLHKKGIRIGSPSPEDDQNTKCARVGLISHIGGHKYAGNVIIYIPPSFQKNNLAGTGIWYGRVAPEHVEGIIDETIFGGRVIRDMFRGGIRQGGELLRL</sequence>